<proteinExistence type="predicted"/>
<dbReference type="EMBL" id="JAYKXN010000004">
    <property type="protein sequence ID" value="KAK7293387.1"/>
    <property type="molecule type" value="Genomic_DNA"/>
</dbReference>
<evidence type="ECO:0000313" key="2">
    <source>
        <dbReference type="Proteomes" id="UP001359559"/>
    </source>
</evidence>
<gene>
    <name evidence="1" type="ORF">RJT34_16252</name>
</gene>
<dbReference type="Proteomes" id="UP001359559">
    <property type="component" value="Unassembled WGS sequence"/>
</dbReference>
<evidence type="ECO:0000313" key="1">
    <source>
        <dbReference type="EMBL" id="KAK7293387.1"/>
    </source>
</evidence>
<protein>
    <submittedName>
        <fullName evidence="1">Uncharacterized protein</fullName>
    </submittedName>
</protein>
<organism evidence="1 2">
    <name type="scientific">Clitoria ternatea</name>
    <name type="common">Butterfly pea</name>
    <dbReference type="NCBI Taxonomy" id="43366"/>
    <lineage>
        <taxon>Eukaryota</taxon>
        <taxon>Viridiplantae</taxon>
        <taxon>Streptophyta</taxon>
        <taxon>Embryophyta</taxon>
        <taxon>Tracheophyta</taxon>
        <taxon>Spermatophyta</taxon>
        <taxon>Magnoliopsida</taxon>
        <taxon>eudicotyledons</taxon>
        <taxon>Gunneridae</taxon>
        <taxon>Pentapetalae</taxon>
        <taxon>rosids</taxon>
        <taxon>fabids</taxon>
        <taxon>Fabales</taxon>
        <taxon>Fabaceae</taxon>
        <taxon>Papilionoideae</taxon>
        <taxon>50 kb inversion clade</taxon>
        <taxon>NPAAA clade</taxon>
        <taxon>indigoferoid/millettioid clade</taxon>
        <taxon>Phaseoleae</taxon>
        <taxon>Clitoria</taxon>
    </lineage>
</organism>
<sequence length="113" mass="12262">MKCTHLSAFAFLLSSSKGSVLEIGANLARRAFFFASSSTAVVGLGIPNLYKIKRSTTEKKIKDQKQNLIMISEMDKTKNLSALAFLFSSSDFIASGPCDVVDPVPNLQADTNR</sequence>
<name>A0AAN9PDH5_CLITE</name>
<comment type="caution">
    <text evidence="1">The sequence shown here is derived from an EMBL/GenBank/DDBJ whole genome shotgun (WGS) entry which is preliminary data.</text>
</comment>
<dbReference type="AlphaFoldDB" id="A0AAN9PDH5"/>
<keyword evidence="2" id="KW-1185">Reference proteome</keyword>
<accession>A0AAN9PDH5</accession>
<reference evidence="1 2" key="1">
    <citation type="submission" date="2024-01" db="EMBL/GenBank/DDBJ databases">
        <title>The genomes of 5 underutilized Papilionoideae crops provide insights into root nodulation and disease resistance.</title>
        <authorList>
            <person name="Yuan L."/>
        </authorList>
    </citation>
    <scope>NUCLEOTIDE SEQUENCE [LARGE SCALE GENOMIC DNA]</scope>
    <source>
        <strain evidence="1">LY-2023</strain>
        <tissue evidence="1">Leaf</tissue>
    </source>
</reference>